<evidence type="ECO:0000256" key="6">
    <source>
        <dbReference type="ARBA" id="ARBA00022679"/>
    </source>
</evidence>
<dbReference type="AlphaFoldDB" id="A0A975S8S1"/>
<dbReference type="CDD" id="cd05387">
    <property type="entry name" value="BY-kinase"/>
    <property type="match status" value="1"/>
</dbReference>
<sequence length="496" mass="52798">MGYLRVLRLHWVSIVSLCVAGALTAAIYILFAQPTYESRTKLFVSVQNSNNVSELQQGNTFTQARVQSYIETVGTPLVLQPVIDSLALTATPAQLSRMVNASTKNNTVIITVTAKDESPVQAAAIAQSVAESLINAVDQLETPQTGESPVRLSVVSPATAPEFASNPNRSLVLALGLLTGLSAGLAVAFLRTTLDTRVRNDRDVARITDSAILGGVAYDADAEKKPLITQVGAQSSRAESFRQIRTNLKFAVVSATSKTMLVTSSLPGEGKSTTACNMAIAMAEAGNRVALVDADLRRPMVANYLGLEGSAGLTTALIGSATLSDLMQPWGQNELMVLTSGEIPPNPSELLGSEDMTMLLLELEKEFDVIIIDAPPLIPVTDAAVLGQRVGGVVLVAGSEKIRTQDLEKSISALEFVNAHLLGIVLNLLPTKGPDAYSYGYYSYESKPVSRKNQQGHAGSKALSGSHLETRRRGRRQEASFDDISTEASSNNALRT</sequence>
<dbReference type="Pfam" id="PF02706">
    <property type="entry name" value="Wzz"/>
    <property type="match status" value="1"/>
</dbReference>
<dbReference type="PANTHER" id="PTHR32309">
    <property type="entry name" value="TYROSINE-PROTEIN KINASE"/>
    <property type="match status" value="1"/>
</dbReference>
<feature type="compositionally biased region" description="Basic and acidic residues" evidence="15">
    <location>
        <begin position="468"/>
        <end position="479"/>
    </location>
</feature>
<evidence type="ECO:0000256" key="13">
    <source>
        <dbReference type="ARBA" id="ARBA00023137"/>
    </source>
</evidence>
<dbReference type="EC" id="2.7.10.2" evidence="4"/>
<evidence type="ECO:0000256" key="11">
    <source>
        <dbReference type="ARBA" id="ARBA00022989"/>
    </source>
</evidence>
<dbReference type="Gene3D" id="3.40.50.300">
    <property type="entry name" value="P-loop containing nucleotide triphosphate hydrolases"/>
    <property type="match status" value="1"/>
</dbReference>
<evidence type="ECO:0000313" key="19">
    <source>
        <dbReference type="Proteomes" id="UP000680588"/>
    </source>
</evidence>
<dbReference type="InterPro" id="IPR003856">
    <property type="entry name" value="LPS_length_determ_N"/>
</dbReference>
<feature type="domain" description="Polysaccharide chain length determinant N-terminal" evidence="17">
    <location>
        <begin position="4"/>
        <end position="86"/>
    </location>
</feature>
<dbReference type="PANTHER" id="PTHR32309:SF13">
    <property type="entry name" value="FERRIC ENTEROBACTIN TRANSPORT PROTEIN FEPE"/>
    <property type="match status" value="1"/>
</dbReference>
<keyword evidence="12 16" id="KW-0472">Membrane</keyword>
<dbReference type="InterPro" id="IPR050445">
    <property type="entry name" value="Bact_polysacc_biosynth/exp"/>
</dbReference>
<dbReference type="Pfam" id="PF10609">
    <property type="entry name" value="ParA"/>
    <property type="match status" value="1"/>
</dbReference>
<keyword evidence="6 18" id="KW-0808">Transferase</keyword>
<evidence type="ECO:0000313" key="18">
    <source>
        <dbReference type="EMBL" id="QWQ37891.1"/>
    </source>
</evidence>
<evidence type="ECO:0000256" key="2">
    <source>
        <dbReference type="ARBA" id="ARBA00006683"/>
    </source>
</evidence>
<dbReference type="Proteomes" id="UP000680588">
    <property type="component" value="Chromosome"/>
</dbReference>
<keyword evidence="19" id="KW-1185">Reference proteome</keyword>
<dbReference type="InterPro" id="IPR005702">
    <property type="entry name" value="Wzc-like_C"/>
</dbReference>
<dbReference type="SUPFAM" id="SSF52540">
    <property type="entry name" value="P-loop containing nucleoside triphosphate hydrolases"/>
    <property type="match status" value="1"/>
</dbReference>
<evidence type="ECO:0000256" key="3">
    <source>
        <dbReference type="ARBA" id="ARBA00007316"/>
    </source>
</evidence>
<feature type="region of interest" description="Disordered" evidence="15">
    <location>
        <begin position="450"/>
        <end position="496"/>
    </location>
</feature>
<gene>
    <name evidence="18" type="ORF">KG104_05195</name>
</gene>
<evidence type="ECO:0000256" key="15">
    <source>
        <dbReference type="SAM" id="MobiDB-lite"/>
    </source>
</evidence>
<evidence type="ECO:0000256" key="4">
    <source>
        <dbReference type="ARBA" id="ARBA00011903"/>
    </source>
</evidence>
<comment type="subcellular location">
    <subcellularLocation>
        <location evidence="1">Cell membrane</location>
        <topology evidence="1">Multi-pass membrane protein</topology>
    </subcellularLocation>
</comment>
<keyword evidence="11 16" id="KW-1133">Transmembrane helix</keyword>
<proteinExistence type="inferred from homology"/>
<evidence type="ECO:0000256" key="12">
    <source>
        <dbReference type="ARBA" id="ARBA00023136"/>
    </source>
</evidence>
<evidence type="ECO:0000259" key="17">
    <source>
        <dbReference type="Pfam" id="PF02706"/>
    </source>
</evidence>
<keyword evidence="8" id="KW-0547">Nucleotide-binding</keyword>
<evidence type="ECO:0000256" key="9">
    <source>
        <dbReference type="ARBA" id="ARBA00022777"/>
    </source>
</evidence>
<dbReference type="InterPro" id="IPR027417">
    <property type="entry name" value="P-loop_NTPase"/>
</dbReference>
<reference evidence="18" key="1">
    <citation type="submission" date="2021-06" db="EMBL/GenBank/DDBJ databases">
        <title>Novel species in genus Arthrobacter.</title>
        <authorList>
            <person name="Zhang G."/>
        </authorList>
    </citation>
    <scope>NUCLEOTIDE SEQUENCE</scope>
    <source>
        <strain evidence="18">Zg-ZUI122</strain>
    </source>
</reference>
<name>A0A975S8S1_9MICC</name>
<organism evidence="18 19">
    <name type="scientific">Arthrobacter sunyaminii</name>
    <dbReference type="NCBI Taxonomy" id="2816859"/>
    <lineage>
        <taxon>Bacteria</taxon>
        <taxon>Bacillati</taxon>
        <taxon>Actinomycetota</taxon>
        <taxon>Actinomycetes</taxon>
        <taxon>Micrococcales</taxon>
        <taxon>Micrococcaceae</taxon>
        <taxon>Arthrobacter</taxon>
    </lineage>
</organism>
<dbReference type="EMBL" id="CP076456">
    <property type="protein sequence ID" value="QWQ37891.1"/>
    <property type="molecule type" value="Genomic_DNA"/>
</dbReference>
<dbReference type="KEGG" id="asun:KG104_05195"/>
<evidence type="ECO:0000256" key="16">
    <source>
        <dbReference type="SAM" id="Phobius"/>
    </source>
</evidence>
<keyword evidence="10" id="KW-0067">ATP-binding</keyword>
<evidence type="ECO:0000256" key="10">
    <source>
        <dbReference type="ARBA" id="ARBA00022840"/>
    </source>
</evidence>
<feature type="transmembrane region" description="Helical" evidence="16">
    <location>
        <begin position="171"/>
        <end position="190"/>
    </location>
</feature>
<dbReference type="NCBIfam" id="TIGR01007">
    <property type="entry name" value="eps_fam"/>
    <property type="match status" value="1"/>
</dbReference>
<comment type="catalytic activity">
    <reaction evidence="14">
        <text>L-tyrosyl-[protein] + ATP = O-phospho-L-tyrosyl-[protein] + ADP + H(+)</text>
        <dbReference type="Rhea" id="RHEA:10596"/>
        <dbReference type="Rhea" id="RHEA-COMP:10136"/>
        <dbReference type="Rhea" id="RHEA-COMP:20101"/>
        <dbReference type="ChEBI" id="CHEBI:15378"/>
        <dbReference type="ChEBI" id="CHEBI:30616"/>
        <dbReference type="ChEBI" id="CHEBI:46858"/>
        <dbReference type="ChEBI" id="CHEBI:61978"/>
        <dbReference type="ChEBI" id="CHEBI:456216"/>
        <dbReference type="EC" id="2.7.10.2"/>
    </reaction>
</comment>
<dbReference type="GO" id="GO:0005886">
    <property type="term" value="C:plasma membrane"/>
    <property type="evidence" value="ECO:0007669"/>
    <property type="project" value="UniProtKB-SubCell"/>
</dbReference>
<accession>A0A975S8S1</accession>
<evidence type="ECO:0000256" key="5">
    <source>
        <dbReference type="ARBA" id="ARBA00022475"/>
    </source>
</evidence>
<feature type="transmembrane region" description="Helical" evidence="16">
    <location>
        <begin position="12"/>
        <end position="31"/>
    </location>
</feature>
<dbReference type="GO" id="GO:0004715">
    <property type="term" value="F:non-membrane spanning protein tyrosine kinase activity"/>
    <property type="evidence" value="ECO:0007669"/>
    <property type="project" value="UniProtKB-EC"/>
</dbReference>
<evidence type="ECO:0000256" key="1">
    <source>
        <dbReference type="ARBA" id="ARBA00004651"/>
    </source>
</evidence>
<keyword evidence="9" id="KW-0418">Kinase</keyword>
<comment type="similarity">
    <text evidence="2">Belongs to the CpsC/CapA family.</text>
</comment>
<dbReference type="GO" id="GO:0042802">
    <property type="term" value="F:identical protein binding"/>
    <property type="evidence" value="ECO:0007669"/>
    <property type="project" value="UniProtKB-ARBA"/>
</dbReference>
<evidence type="ECO:0000256" key="7">
    <source>
        <dbReference type="ARBA" id="ARBA00022692"/>
    </source>
</evidence>
<evidence type="ECO:0000256" key="8">
    <source>
        <dbReference type="ARBA" id="ARBA00022741"/>
    </source>
</evidence>
<keyword evidence="5" id="KW-1003">Cell membrane</keyword>
<keyword evidence="7 16" id="KW-0812">Transmembrane</keyword>
<dbReference type="InterPro" id="IPR033756">
    <property type="entry name" value="YlxH/NBP35"/>
</dbReference>
<dbReference type="FunFam" id="3.40.50.300:FF:000527">
    <property type="entry name" value="Tyrosine-protein kinase etk"/>
    <property type="match status" value="1"/>
</dbReference>
<dbReference type="GO" id="GO:0005524">
    <property type="term" value="F:ATP binding"/>
    <property type="evidence" value="ECO:0007669"/>
    <property type="project" value="UniProtKB-KW"/>
</dbReference>
<feature type="compositionally biased region" description="Polar residues" evidence="15">
    <location>
        <begin position="486"/>
        <end position="496"/>
    </location>
</feature>
<comment type="similarity">
    <text evidence="3">Belongs to the CpsD/CapB family.</text>
</comment>
<evidence type="ECO:0000256" key="14">
    <source>
        <dbReference type="ARBA" id="ARBA00051245"/>
    </source>
</evidence>
<keyword evidence="13" id="KW-0829">Tyrosine-protein kinase</keyword>
<protein>
    <recommendedName>
        <fullName evidence="4">non-specific protein-tyrosine kinase</fullName>
        <ecNumber evidence="4">2.7.10.2</ecNumber>
    </recommendedName>
</protein>